<dbReference type="Pfam" id="PF02518">
    <property type="entry name" value="HATPase_c"/>
    <property type="match status" value="1"/>
</dbReference>
<dbReference type="InterPro" id="IPR001789">
    <property type="entry name" value="Sig_transdc_resp-reg_receiver"/>
</dbReference>
<accession>A0A7S7SPN5</accession>
<dbReference type="CDD" id="cd00082">
    <property type="entry name" value="HisKA"/>
    <property type="match status" value="1"/>
</dbReference>
<dbReference type="PANTHER" id="PTHR45339">
    <property type="entry name" value="HYBRID SIGNAL TRANSDUCTION HISTIDINE KINASE J"/>
    <property type="match status" value="1"/>
</dbReference>
<dbReference type="PROSITE" id="PS50109">
    <property type="entry name" value="HIS_KIN"/>
    <property type="match status" value="1"/>
</dbReference>
<dbReference type="FunFam" id="3.30.565.10:FF:000010">
    <property type="entry name" value="Sensor histidine kinase RcsC"/>
    <property type="match status" value="1"/>
</dbReference>
<dbReference type="FunFam" id="1.10.287.130:FF:000002">
    <property type="entry name" value="Two-component osmosensing histidine kinase"/>
    <property type="match status" value="1"/>
</dbReference>
<evidence type="ECO:0000256" key="3">
    <source>
        <dbReference type="ARBA" id="ARBA00022553"/>
    </source>
</evidence>
<dbReference type="CDD" id="cd17546">
    <property type="entry name" value="REC_hyHK_CKI1_RcsC-like"/>
    <property type="match status" value="2"/>
</dbReference>
<evidence type="ECO:0000256" key="11">
    <source>
        <dbReference type="PROSITE-ProRule" id="PRU00169"/>
    </source>
</evidence>
<feature type="domain" description="Histidine kinase" evidence="13">
    <location>
        <begin position="131"/>
        <end position="354"/>
    </location>
</feature>
<feature type="domain" description="Response regulatory" evidence="14">
    <location>
        <begin position="373"/>
        <end position="494"/>
    </location>
</feature>
<dbReference type="KEGG" id="pfer:IRI77_21145"/>
<dbReference type="SUPFAM" id="SSF52172">
    <property type="entry name" value="CheY-like"/>
    <property type="match status" value="2"/>
</dbReference>
<dbReference type="SMART" id="SM00388">
    <property type="entry name" value="HisKA"/>
    <property type="match status" value="1"/>
</dbReference>
<proteinExistence type="predicted"/>
<evidence type="ECO:0000256" key="9">
    <source>
        <dbReference type="ARBA" id="ARBA00064003"/>
    </source>
</evidence>
<reference evidence="15 16" key="1">
    <citation type="submission" date="2020-10" db="EMBL/GenBank/DDBJ databases">
        <title>Complete genome sequence of Paludibaculum fermentans P105T, a facultatively anaerobic acidobacterium capable of dissimilatory Fe(III) reduction.</title>
        <authorList>
            <person name="Dedysh S.N."/>
            <person name="Beletsky A.V."/>
            <person name="Kulichevskaya I.S."/>
            <person name="Mardanov A.V."/>
            <person name="Ravin N.V."/>
        </authorList>
    </citation>
    <scope>NUCLEOTIDE SEQUENCE [LARGE SCALE GENOMIC DNA]</scope>
    <source>
        <strain evidence="15 16">P105</strain>
    </source>
</reference>
<organism evidence="15 16">
    <name type="scientific">Paludibaculum fermentans</name>
    <dbReference type="NCBI Taxonomy" id="1473598"/>
    <lineage>
        <taxon>Bacteria</taxon>
        <taxon>Pseudomonadati</taxon>
        <taxon>Acidobacteriota</taxon>
        <taxon>Terriglobia</taxon>
        <taxon>Bryobacterales</taxon>
        <taxon>Bryobacteraceae</taxon>
        <taxon>Paludibaculum</taxon>
    </lineage>
</organism>
<comment type="subunit">
    <text evidence="9">At low DSF concentrations, interacts with RpfF.</text>
</comment>
<dbReference type="AlphaFoldDB" id="A0A7S7SPN5"/>
<evidence type="ECO:0000256" key="2">
    <source>
        <dbReference type="ARBA" id="ARBA00012438"/>
    </source>
</evidence>
<feature type="modified residue" description="4-aspartylphosphate" evidence="11">
    <location>
        <position position="427"/>
    </location>
</feature>
<keyword evidence="12" id="KW-1133">Transmembrane helix</keyword>
<dbReference type="EC" id="2.7.13.3" evidence="2"/>
<dbReference type="Gene3D" id="1.10.287.130">
    <property type="match status" value="1"/>
</dbReference>
<evidence type="ECO:0000256" key="8">
    <source>
        <dbReference type="ARBA" id="ARBA00023012"/>
    </source>
</evidence>
<evidence type="ECO:0000256" key="12">
    <source>
        <dbReference type="SAM" id="Phobius"/>
    </source>
</evidence>
<dbReference type="CDD" id="cd16922">
    <property type="entry name" value="HATPase_EvgS-ArcB-TorS-like"/>
    <property type="match status" value="1"/>
</dbReference>
<dbReference type="InterPro" id="IPR004358">
    <property type="entry name" value="Sig_transdc_His_kin-like_C"/>
</dbReference>
<protein>
    <recommendedName>
        <fullName evidence="10">Sensory/regulatory protein RpfC</fullName>
        <ecNumber evidence="2">2.7.13.3</ecNumber>
    </recommendedName>
</protein>
<dbReference type="SUPFAM" id="SSF55874">
    <property type="entry name" value="ATPase domain of HSP90 chaperone/DNA topoisomerase II/histidine kinase"/>
    <property type="match status" value="1"/>
</dbReference>
<dbReference type="Gene3D" id="3.30.565.10">
    <property type="entry name" value="Histidine kinase-like ATPase, C-terminal domain"/>
    <property type="match status" value="1"/>
</dbReference>
<keyword evidence="3 11" id="KW-0597">Phosphoprotein</keyword>
<feature type="domain" description="Response regulatory" evidence="14">
    <location>
        <begin position="532"/>
        <end position="650"/>
    </location>
</feature>
<sequence length="666" mass="72727">MQSGRVLFPAKLDLGTRLPPLERGSLLRLRGICSIHADGSEDLRPESFSLLLGDAGDVHVLRTAPWWTVRRTFEGLGLIGLVALLALSWVFILRRRVRQQTEIIQVKLTQEEALKEAAEAASRAKSEFLASMSHEIRTPMNGVLGMTELVLDTNLAKEQREYLELVKDSADGLLTVINDILDFSKIEAGKIEIDRVEFDLHESIHTVLRTFALRAHAKDLELISDFESGLPNIIIGDAARLRQVLVNLLGNALKFTAAGEVELKAMVDARDEKTGEFLLHFAVRDTGIGIPEDKQQVIFEAFTQADNSTTRMFGGTGLGLAISARLVNMMGGRLWVESVPQEGSTFHFTAKVQESAASTLPEAEGAYPLSGVRVLVVDDNSTNRRILDLTLASWNMSPILMSDAESALAELRRAQQCGEAYPLLLTDGHMPRMDGFTLAGCVRQDERLNETSIVLLTSAGKAGDAARCRELDMSSYLTKPVRRSELRAVLSRVLAGRLTMRQAIPAAPPVPVAAPAGGLDPLRFSQSLAGLRILLAEDNAINQRLAVQFLEKRGCQVTVAGNGKIAVEAVRKDQFSLVLMDAEMPEMDGLQATAAIRQWEKENGGHIPIVAMTASAMEGDRERCLNAGMDGYIAKPIRLAEFQAVVESFANGVPESTTAPFVIETK</sequence>
<comment type="catalytic activity">
    <reaction evidence="1">
        <text>ATP + protein L-histidine = ADP + protein N-phospho-L-histidine.</text>
        <dbReference type="EC" id="2.7.13.3"/>
    </reaction>
</comment>
<dbReference type="InterPro" id="IPR003661">
    <property type="entry name" value="HisK_dim/P_dom"/>
</dbReference>
<evidence type="ECO:0000256" key="10">
    <source>
        <dbReference type="ARBA" id="ARBA00068150"/>
    </source>
</evidence>
<gene>
    <name evidence="15" type="ORF">IRI77_21145</name>
</gene>
<dbReference type="Proteomes" id="UP000593892">
    <property type="component" value="Chromosome"/>
</dbReference>
<keyword evidence="4" id="KW-0808">Transferase</keyword>
<evidence type="ECO:0000259" key="14">
    <source>
        <dbReference type="PROSITE" id="PS50110"/>
    </source>
</evidence>
<feature type="modified residue" description="4-aspartylphosphate" evidence="11">
    <location>
        <position position="581"/>
    </location>
</feature>
<keyword evidence="7" id="KW-0067">ATP-binding</keyword>
<evidence type="ECO:0000256" key="7">
    <source>
        <dbReference type="ARBA" id="ARBA00022840"/>
    </source>
</evidence>
<keyword evidence="6" id="KW-0418">Kinase</keyword>
<dbReference type="InterPro" id="IPR036097">
    <property type="entry name" value="HisK_dim/P_sf"/>
</dbReference>
<dbReference type="PRINTS" id="PR00344">
    <property type="entry name" value="BCTRLSENSOR"/>
</dbReference>
<dbReference type="SMART" id="SM00387">
    <property type="entry name" value="HATPase_c"/>
    <property type="match status" value="1"/>
</dbReference>
<dbReference type="SMART" id="SM00448">
    <property type="entry name" value="REC"/>
    <property type="match status" value="2"/>
</dbReference>
<evidence type="ECO:0000256" key="4">
    <source>
        <dbReference type="ARBA" id="ARBA00022679"/>
    </source>
</evidence>
<keyword evidence="16" id="KW-1185">Reference proteome</keyword>
<keyword evidence="5" id="KW-0547">Nucleotide-binding</keyword>
<evidence type="ECO:0000313" key="15">
    <source>
        <dbReference type="EMBL" id="QOY92093.1"/>
    </source>
</evidence>
<evidence type="ECO:0000256" key="5">
    <source>
        <dbReference type="ARBA" id="ARBA00022741"/>
    </source>
</evidence>
<dbReference type="PANTHER" id="PTHR45339:SF1">
    <property type="entry name" value="HYBRID SIGNAL TRANSDUCTION HISTIDINE KINASE J"/>
    <property type="match status" value="1"/>
</dbReference>
<evidence type="ECO:0000313" key="16">
    <source>
        <dbReference type="Proteomes" id="UP000593892"/>
    </source>
</evidence>
<dbReference type="EMBL" id="CP063849">
    <property type="protein sequence ID" value="QOY92093.1"/>
    <property type="molecule type" value="Genomic_DNA"/>
</dbReference>
<dbReference type="GO" id="GO:0005524">
    <property type="term" value="F:ATP binding"/>
    <property type="evidence" value="ECO:0007669"/>
    <property type="project" value="UniProtKB-KW"/>
</dbReference>
<name>A0A7S7SPN5_PALFE</name>
<dbReference type="InterPro" id="IPR003594">
    <property type="entry name" value="HATPase_dom"/>
</dbReference>
<dbReference type="InterPro" id="IPR005467">
    <property type="entry name" value="His_kinase_dom"/>
</dbReference>
<keyword evidence="12" id="KW-0812">Transmembrane</keyword>
<dbReference type="Pfam" id="PF00512">
    <property type="entry name" value="HisKA"/>
    <property type="match status" value="1"/>
</dbReference>
<keyword evidence="8" id="KW-0902">Two-component regulatory system</keyword>
<dbReference type="Pfam" id="PF00072">
    <property type="entry name" value="Response_reg"/>
    <property type="match status" value="2"/>
</dbReference>
<dbReference type="SUPFAM" id="SSF47384">
    <property type="entry name" value="Homodimeric domain of signal transducing histidine kinase"/>
    <property type="match status" value="1"/>
</dbReference>
<evidence type="ECO:0000256" key="1">
    <source>
        <dbReference type="ARBA" id="ARBA00000085"/>
    </source>
</evidence>
<keyword evidence="12" id="KW-0472">Membrane</keyword>
<dbReference type="InterPro" id="IPR036890">
    <property type="entry name" value="HATPase_C_sf"/>
</dbReference>
<dbReference type="PROSITE" id="PS50110">
    <property type="entry name" value="RESPONSE_REGULATORY"/>
    <property type="match status" value="2"/>
</dbReference>
<evidence type="ECO:0000259" key="13">
    <source>
        <dbReference type="PROSITE" id="PS50109"/>
    </source>
</evidence>
<dbReference type="Gene3D" id="3.40.50.2300">
    <property type="match status" value="2"/>
</dbReference>
<evidence type="ECO:0000256" key="6">
    <source>
        <dbReference type="ARBA" id="ARBA00022777"/>
    </source>
</evidence>
<feature type="transmembrane region" description="Helical" evidence="12">
    <location>
        <begin position="75"/>
        <end position="93"/>
    </location>
</feature>
<dbReference type="InterPro" id="IPR011006">
    <property type="entry name" value="CheY-like_superfamily"/>
</dbReference>
<dbReference type="GO" id="GO:0000155">
    <property type="term" value="F:phosphorelay sensor kinase activity"/>
    <property type="evidence" value="ECO:0007669"/>
    <property type="project" value="InterPro"/>
</dbReference>